<dbReference type="AlphaFoldDB" id="A0A5B7IPD7"/>
<sequence length="101" mass="11520">MQCCGVASGGISARQQVSGGIWGRVWKVSPGTRGRQEVSRDMFGRCQQVSGSVSNYCVRMQESVRRQELIREFYASQEHDRCQRRLEMVSGIREICYKGVR</sequence>
<reference evidence="1 2" key="1">
    <citation type="submission" date="2019-05" db="EMBL/GenBank/DDBJ databases">
        <title>Another draft genome of Portunus trituberculatus and its Hox gene families provides insights of decapod evolution.</title>
        <authorList>
            <person name="Jeong J.-H."/>
            <person name="Song I."/>
            <person name="Kim S."/>
            <person name="Choi T."/>
            <person name="Kim D."/>
            <person name="Ryu S."/>
            <person name="Kim W."/>
        </authorList>
    </citation>
    <scope>NUCLEOTIDE SEQUENCE [LARGE SCALE GENOMIC DNA]</scope>
    <source>
        <tissue evidence="1">Muscle</tissue>
    </source>
</reference>
<dbReference type="Proteomes" id="UP000324222">
    <property type="component" value="Unassembled WGS sequence"/>
</dbReference>
<dbReference type="EMBL" id="VSRR010065268">
    <property type="protein sequence ID" value="MPC84365.1"/>
    <property type="molecule type" value="Genomic_DNA"/>
</dbReference>
<comment type="caution">
    <text evidence="1">The sequence shown here is derived from an EMBL/GenBank/DDBJ whole genome shotgun (WGS) entry which is preliminary data.</text>
</comment>
<organism evidence="1 2">
    <name type="scientific">Portunus trituberculatus</name>
    <name type="common">Swimming crab</name>
    <name type="synonym">Neptunus trituberculatus</name>
    <dbReference type="NCBI Taxonomy" id="210409"/>
    <lineage>
        <taxon>Eukaryota</taxon>
        <taxon>Metazoa</taxon>
        <taxon>Ecdysozoa</taxon>
        <taxon>Arthropoda</taxon>
        <taxon>Crustacea</taxon>
        <taxon>Multicrustacea</taxon>
        <taxon>Malacostraca</taxon>
        <taxon>Eumalacostraca</taxon>
        <taxon>Eucarida</taxon>
        <taxon>Decapoda</taxon>
        <taxon>Pleocyemata</taxon>
        <taxon>Brachyura</taxon>
        <taxon>Eubrachyura</taxon>
        <taxon>Portunoidea</taxon>
        <taxon>Portunidae</taxon>
        <taxon>Portuninae</taxon>
        <taxon>Portunus</taxon>
    </lineage>
</organism>
<evidence type="ECO:0000313" key="1">
    <source>
        <dbReference type="EMBL" id="MPC84365.1"/>
    </source>
</evidence>
<accession>A0A5B7IPD7</accession>
<name>A0A5B7IPD7_PORTR</name>
<proteinExistence type="predicted"/>
<keyword evidence="2" id="KW-1185">Reference proteome</keyword>
<protein>
    <submittedName>
        <fullName evidence="1">Uncharacterized protein</fullName>
    </submittedName>
</protein>
<gene>
    <name evidence="1" type="ORF">E2C01_079103</name>
</gene>
<evidence type="ECO:0000313" key="2">
    <source>
        <dbReference type="Proteomes" id="UP000324222"/>
    </source>
</evidence>